<comment type="caution">
    <text evidence="1">The sequence shown here is derived from an EMBL/GenBank/DDBJ whole genome shotgun (WGS) entry which is preliminary data.</text>
</comment>
<gene>
    <name evidence="1" type="ORF">TIFTF001_056370</name>
</gene>
<organism evidence="1 2">
    <name type="scientific">Ficus carica</name>
    <name type="common">Common fig</name>
    <dbReference type="NCBI Taxonomy" id="3494"/>
    <lineage>
        <taxon>Eukaryota</taxon>
        <taxon>Viridiplantae</taxon>
        <taxon>Streptophyta</taxon>
        <taxon>Embryophyta</taxon>
        <taxon>Tracheophyta</taxon>
        <taxon>Spermatophyta</taxon>
        <taxon>Magnoliopsida</taxon>
        <taxon>eudicotyledons</taxon>
        <taxon>Gunneridae</taxon>
        <taxon>Pentapetalae</taxon>
        <taxon>rosids</taxon>
        <taxon>fabids</taxon>
        <taxon>Rosales</taxon>
        <taxon>Moraceae</taxon>
        <taxon>Ficeae</taxon>
        <taxon>Ficus</taxon>
    </lineage>
</organism>
<evidence type="ECO:0000313" key="1">
    <source>
        <dbReference type="EMBL" id="GMN75778.1"/>
    </source>
</evidence>
<keyword evidence="2" id="KW-1185">Reference proteome</keyword>
<sequence length="58" mass="6317">MGQNLGSMKPQRTKAELLYDIVVTTGNVEAIKALFREGASLERGKKFPDGGVHESQVN</sequence>
<protein>
    <submittedName>
        <fullName evidence="1">Uncharacterized protein</fullName>
    </submittedName>
</protein>
<proteinExistence type="predicted"/>
<name>A0AA88EJR3_FICCA</name>
<dbReference type="Proteomes" id="UP001187192">
    <property type="component" value="Unassembled WGS sequence"/>
</dbReference>
<accession>A0AA88EJR3</accession>
<dbReference type="AlphaFoldDB" id="A0AA88EJR3"/>
<dbReference type="EMBL" id="BTGU01020562">
    <property type="protein sequence ID" value="GMN75778.1"/>
    <property type="molecule type" value="Genomic_DNA"/>
</dbReference>
<evidence type="ECO:0000313" key="2">
    <source>
        <dbReference type="Proteomes" id="UP001187192"/>
    </source>
</evidence>
<reference evidence="1" key="1">
    <citation type="submission" date="2023-07" db="EMBL/GenBank/DDBJ databases">
        <title>draft genome sequence of fig (Ficus carica).</title>
        <authorList>
            <person name="Takahashi T."/>
            <person name="Nishimura K."/>
        </authorList>
    </citation>
    <scope>NUCLEOTIDE SEQUENCE</scope>
</reference>